<comment type="cofactor">
    <cofactor evidence="6">
        <name>FMN</name>
        <dbReference type="ChEBI" id="CHEBI:58210"/>
    </cofactor>
    <text evidence="6">Binds 1 FMN per subunit.</text>
</comment>
<dbReference type="Proteomes" id="UP000240572">
    <property type="component" value="Unassembled WGS sequence"/>
</dbReference>
<feature type="domain" description="Flavodoxin-like fold" evidence="7">
    <location>
        <begin position="2"/>
        <end position="195"/>
    </location>
</feature>
<dbReference type="PANTHER" id="PTHR43741">
    <property type="entry name" value="FMN-DEPENDENT NADH-AZOREDUCTASE 1"/>
    <property type="match status" value="1"/>
</dbReference>
<dbReference type="InterPro" id="IPR003680">
    <property type="entry name" value="Flavodoxin_fold"/>
</dbReference>
<keyword evidence="2 6" id="KW-0288">FMN</keyword>
<evidence type="ECO:0000256" key="1">
    <source>
        <dbReference type="ARBA" id="ARBA00022630"/>
    </source>
</evidence>
<evidence type="ECO:0000256" key="2">
    <source>
        <dbReference type="ARBA" id="ARBA00022643"/>
    </source>
</evidence>
<evidence type="ECO:0000259" key="7">
    <source>
        <dbReference type="Pfam" id="PF02525"/>
    </source>
</evidence>
<feature type="binding site" evidence="6">
    <location>
        <position position="10"/>
    </location>
    <ligand>
        <name>FMN</name>
        <dbReference type="ChEBI" id="CHEBI:58210"/>
    </ligand>
</feature>
<dbReference type="SUPFAM" id="SSF52218">
    <property type="entry name" value="Flavoproteins"/>
    <property type="match status" value="1"/>
</dbReference>
<evidence type="ECO:0000256" key="6">
    <source>
        <dbReference type="HAMAP-Rule" id="MF_01216"/>
    </source>
</evidence>
<dbReference type="InterPro" id="IPR050104">
    <property type="entry name" value="FMN-dep_NADH:Q_OxRdtase_AzoR1"/>
</dbReference>
<dbReference type="GO" id="GO:0009055">
    <property type="term" value="F:electron transfer activity"/>
    <property type="evidence" value="ECO:0007669"/>
    <property type="project" value="UniProtKB-UniRule"/>
</dbReference>
<dbReference type="EMBL" id="PYGD01000006">
    <property type="protein sequence ID" value="PSK91249.1"/>
    <property type="molecule type" value="Genomic_DNA"/>
</dbReference>
<dbReference type="InterPro" id="IPR029039">
    <property type="entry name" value="Flavoprotein-like_sf"/>
</dbReference>
<comment type="similarity">
    <text evidence="6">Belongs to the azoreductase type 1 family.</text>
</comment>
<dbReference type="PANTHER" id="PTHR43741:SF4">
    <property type="entry name" value="FMN-DEPENDENT NADH:QUINONE OXIDOREDUCTASE"/>
    <property type="match status" value="1"/>
</dbReference>
<keyword evidence="4 6" id="KW-0520">NAD</keyword>
<dbReference type="EC" id="1.7.1.17" evidence="6"/>
<dbReference type="GO" id="GO:0016652">
    <property type="term" value="F:oxidoreductase activity, acting on NAD(P)H as acceptor"/>
    <property type="evidence" value="ECO:0007669"/>
    <property type="project" value="UniProtKB-UniRule"/>
</dbReference>
<comment type="catalytic activity">
    <reaction evidence="5">
        <text>N,N-dimethyl-1,4-phenylenediamine + anthranilate + 2 NAD(+) = 2-(4-dimethylaminophenyl)diazenylbenzoate + 2 NADH + 2 H(+)</text>
        <dbReference type="Rhea" id="RHEA:55872"/>
        <dbReference type="ChEBI" id="CHEBI:15378"/>
        <dbReference type="ChEBI" id="CHEBI:15783"/>
        <dbReference type="ChEBI" id="CHEBI:16567"/>
        <dbReference type="ChEBI" id="CHEBI:57540"/>
        <dbReference type="ChEBI" id="CHEBI:57945"/>
        <dbReference type="ChEBI" id="CHEBI:71579"/>
        <dbReference type="EC" id="1.7.1.17"/>
    </reaction>
    <physiologicalReaction direction="right-to-left" evidence="5">
        <dbReference type="Rhea" id="RHEA:55874"/>
    </physiologicalReaction>
</comment>
<dbReference type="Pfam" id="PF02525">
    <property type="entry name" value="Flavodoxin_2"/>
    <property type="match status" value="1"/>
</dbReference>
<evidence type="ECO:0000313" key="9">
    <source>
        <dbReference type="Proteomes" id="UP000240572"/>
    </source>
</evidence>
<dbReference type="GO" id="GO:0016655">
    <property type="term" value="F:oxidoreductase activity, acting on NAD(P)H, quinone or similar compound as acceptor"/>
    <property type="evidence" value="ECO:0007669"/>
    <property type="project" value="InterPro"/>
</dbReference>
<reference evidence="8 9" key="1">
    <citation type="submission" date="2018-03" db="EMBL/GenBank/DDBJ databases">
        <title>Genomic Encyclopedia of Type Strains, Phase III (KMG-III): the genomes of soil and plant-associated and newly described type strains.</title>
        <authorList>
            <person name="Whitman W."/>
        </authorList>
    </citation>
    <scope>NUCLEOTIDE SEQUENCE [LARGE SCALE GENOMIC DNA]</scope>
    <source>
        <strain evidence="8 9">CGMCC 1.12700</strain>
    </source>
</reference>
<keyword evidence="9" id="KW-1185">Reference proteome</keyword>
<organism evidence="8 9">
    <name type="scientific">Taibaiella chishuiensis</name>
    <dbReference type="NCBI Taxonomy" id="1434707"/>
    <lineage>
        <taxon>Bacteria</taxon>
        <taxon>Pseudomonadati</taxon>
        <taxon>Bacteroidota</taxon>
        <taxon>Chitinophagia</taxon>
        <taxon>Chitinophagales</taxon>
        <taxon>Chitinophagaceae</taxon>
        <taxon>Taibaiella</taxon>
    </lineage>
</organism>
<dbReference type="RefSeq" id="WP_106523846.1">
    <property type="nucleotide sequence ID" value="NZ_PYGD01000006.1"/>
</dbReference>
<comment type="function">
    <text evidence="6">Quinone reductase that provides resistance to thiol-specific stress caused by electrophilic quinones.</text>
</comment>
<comment type="catalytic activity">
    <reaction evidence="6">
        <text>2 a quinone + NADH + H(+) = 2 a 1,4-benzosemiquinone + NAD(+)</text>
        <dbReference type="Rhea" id="RHEA:65952"/>
        <dbReference type="ChEBI" id="CHEBI:15378"/>
        <dbReference type="ChEBI" id="CHEBI:57540"/>
        <dbReference type="ChEBI" id="CHEBI:57945"/>
        <dbReference type="ChEBI" id="CHEBI:132124"/>
        <dbReference type="ChEBI" id="CHEBI:134225"/>
    </reaction>
</comment>
<dbReference type="Gene3D" id="3.40.50.360">
    <property type="match status" value="1"/>
</dbReference>
<dbReference type="GO" id="GO:0010181">
    <property type="term" value="F:FMN binding"/>
    <property type="evidence" value="ECO:0007669"/>
    <property type="project" value="UniProtKB-UniRule"/>
</dbReference>
<keyword evidence="1 6" id="KW-0285">Flavoprotein</keyword>
<dbReference type="OrthoDB" id="9805013at2"/>
<dbReference type="AlphaFoldDB" id="A0A2P8D221"/>
<evidence type="ECO:0000256" key="4">
    <source>
        <dbReference type="ARBA" id="ARBA00023027"/>
    </source>
</evidence>
<dbReference type="EC" id="1.6.5.-" evidence="6"/>
<comment type="caution">
    <text evidence="6">Lacks conserved residue(s) required for the propagation of feature annotation.</text>
</comment>
<feature type="binding site" evidence="6">
    <location>
        <begin position="16"/>
        <end position="18"/>
    </location>
    <ligand>
        <name>FMN</name>
        <dbReference type="ChEBI" id="CHEBI:58210"/>
    </ligand>
</feature>
<evidence type="ECO:0000256" key="5">
    <source>
        <dbReference type="ARBA" id="ARBA00048542"/>
    </source>
</evidence>
<comment type="function">
    <text evidence="6">Also exhibits azoreductase activity. Catalyzes the reductive cleavage of the azo bond in aromatic azo compounds to the corresponding amines.</text>
</comment>
<dbReference type="InterPro" id="IPR023048">
    <property type="entry name" value="NADH:quinone_OxRdtase_FMN_depd"/>
</dbReference>
<accession>A0A2P8D221</accession>
<evidence type="ECO:0000256" key="3">
    <source>
        <dbReference type="ARBA" id="ARBA00023002"/>
    </source>
</evidence>
<gene>
    <name evidence="6" type="primary">azoR</name>
    <name evidence="8" type="ORF">B0I18_106261</name>
</gene>
<comment type="caution">
    <text evidence="8">The sequence shown here is derived from an EMBL/GenBank/DDBJ whole genome shotgun (WGS) entry which is preliminary data.</text>
</comment>
<evidence type="ECO:0000313" key="8">
    <source>
        <dbReference type="EMBL" id="PSK91249.1"/>
    </source>
</evidence>
<name>A0A2P8D221_9BACT</name>
<sequence length="200" mass="21648">MKRILHLTTSIQGNQSYSIKLGKAIVQKAIEKYPGSTVEEVDLNALGIPHLNPTILQSMFAPAGTQAESAGAAVLYSDYAVKQLLSSDIIVIGAPFYNFTIPSVLKAWIDHITRPGLTFRYEQNGPVGMVTGKKVYIAMASGGVYSEGPMADRDFVAPYLKSYLGFLGMTDLSVFRVEGVKVPGIQEHSLEQGIASIHID</sequence>
<protein>
    <recommendedName>
        <fullName evidence="6">FMN dependent NADH:quinone oxidoreductase</fullName>
        <ecNumber evidence="6">1.6.5.-</ecNumber>
    </recommendedName>
    <alternativeName>
        <fullName evidence="6">Azo-dye reductase</fullName>
    </alternativeName>
    <alternativeName>
        <fullName evidence="6">FMN-dependent NADH-azo compound oxidoreductase</fullName>
    </alternativeName>
    <alternativeName>
        <fullName evidence="6">FMN-dependent NADH-azoreductase</fullName>
        <ecNumber evidence="6">1.7.1.17</ecNumber>
    </alternativeName>
</protein>
<comment type="subunit">
    <text evidence="6">Homodimer.</text>
</comment>
<dbReference type="HAMAP" id="MF_01216">
    <property type="entry name" value="Azoreductase_type1"/>
    <property type="match status" value="1"/>
</dbReference>
<keyword evidence="3 6" id="KW-0560">Oxidoreductase</keyword>
<proteinExistence type="inferred from homology"/>